<dbReference type="Pfam" id="PF03732">
    <property type="entry name" value="Retrotrans_gag"/>
    <property type="match status" value="1"/>
</dbReference>
<evidence type="ECO:0000259" key="2">
    <source>
        <dbReference type="Pfam" id="PF03732"/>
    </source>
</evidence>
<reference evidence="3 4" key="1">
    <citation type="submission" date="2018-04" db="EMBL/GenBank/DDBJ databases">
        <authorList>
            <person name="Vogel A."/>
        </authorList>
    </citation>
    <scope>NUCLEOTIDE SEQUENCE [LARGE SCALE GENOMIC DNA]</scope>
</reference>
<evidence type="ECO:0000313" key="4">
    <source>
        <dbReference type="Proteomes" id="UP000595140"/>
    </source>
</evidence>
<feature type="domain" description="Retrotransposon gag" evidence="2">
    <location>
        <begin position="311"/>
        <end position="375"/>
    </location>
</feature>
<evidence type="ECO:0000313" key="3">
    <source>
        <dbReference type="EMBL" id="VFQ75125.1"/>
    </source>
</evidence>
<protein>
    <recommendedName>
        <fullName evidence="2">Retrotransposon gag domain-containing protein</fullName>
    </recommendedName>
</protein>
<gene>
    <name evidence="3" type="ORF">CCAM_LOCUS16901</name>
</gene>
<dbReference type="PANTHER" id="PTHR33223">
    <property type="entry name" value="CCHC-TYPE DOMAIN-CONTAINING PROTEIN"/>
    <property type="match status" value="1"/>
</dbReference>
<feature type="region of interest" description="Disordered" evidence="1">
    <location>
        <begin position="152"/>
        <end position="231"/>
    </location>
</feature>
<dbReference type="EMBL" id="OOIL02001429">
    <property type="protein sequence ID" value="VFQ75125.1"/>
    <property type="molecule type" value="Genomic_DNA"/>
</dbReference>
<feature type="compositionally biased region" description="Basic and acidic residues" evidence="1">
    <location>
        <begin position="258"/>
        <end position="271"/>
    </location>
</feature>
<proteinExistence type="predicted"/>
<feature type="compositionally biased region" description="Basic and acidic residues" evidence="1">
    <location>
        <begin position="212"/>
        <end position="221"/>
    </location>
</feature>
<feature type="region of interest" description="Disordered" evidence="1">
    <location>
        <begin position="244"/>
        <end position="287"/>
    </location>
</feature>
<name>A0A484LEZ2_9ASTE</name>
<accession>A0A484LEZ2</accession>
<feature type="non-terminal residue" evidence="3">
    <location>
        <position position="375"/>
    </location>
</feature>
<sequence length="375" mass="40801">MSSSQQINATSAQVQATNEGTSIPVAATIPVISAPVLPLGLSSVPTASVISPFATSVPSAGPRVTFPPSMAQFMNDPANLQAIQGFGQVMAMCQQSGGMPFLRGMFPFALPGAGTMPLQAPMAVTSFQTPMPQPSPFQPQLVSTMAPVNLTGALNAAGPSRPPQGTNPQVTPDGHCVSIENDDGEWDVPRAHKKKKGKNIRPATSRNSAFERLGDKEEGQRKSAKQRLGQSVAHVSAFARLGEVREAEPARTRRSRSNRQELARTRASRQEEEAESQPRFTGKEDPEIHLDSFNQSATMNGCTDEEKCLVFFQTLRNRATEWFNKLRPGSIDSFSDLASKFKAKFQENCTKRKKFTYLSTAGQRESENLTQFLTR</sequence>
<organism evidence="3 4">
    <name type="scientific">Cuscuta campestris</name>
    <dbReference type="NCBI Taxonomy" id="132261"/>
    <lineage>
        <taxon>Eukaryota</taxon>
        <taxon>Viridiplantae</taxon>
        <taxon>Streptophyta</taxon>
        <taxon>Embryophyta</taxon>
        <taxon>Tracheophyta</taxon>
        <taxon>Spermatophyta</taxon>
        <taxon>Magnoliopsida</taxon>
        <taxon>eudicotyledons</taxon>
        <taxon>Gunneridae</taxon>
        <taxon>Pentapetalae</taxon>
        <taxon>asterids</taxon>
        <taxon>lamiids</taxon>
        <taxon>Solanales</taxon>
        <taxon>Convolvulaceae</taxon>
        <taxon>Cuscuteae</taxon>
        <taxon>Cuscuta</taxon>
        <taxon>Cuscuta subgen. Grammica</taxon>
        <taxon>Cuscuta sect. Cleistogrammica</taxon>
    </lineage>
</organism>
<evidence type="ECO:0000256" key="1">
    <source>
        <dbReference type="SAM" id="MobiDB-lite"/>
    </source>
</evidence>
<dbReference type="Proteomes" id="UP000595140">
    <property type="component" value="Unassembled WGS sequence"/>
</dbReference>
<dbReference type="PANTHER" id="PTHR33223:SF10">
    <property type="entry name" value="AMINOTRANSFERASE-LIKE PLANT MOBILE DOMAIN-CONTAINING PROTEIN"/>
    <property type="match status" value="1"/>
</dbReference>
<dbReference type="OrthoDB" id="1752139at2759"/>
<keyword evidence="4" id="KW-1185">Reference proteome</keyword>
<dbReference type="AlphaFoldDB" id="A0A484LEZ2"/>
<dbReference type="InterPro" id="IPR005162">
    <property type="entry name" value="Retrotrans_gag_dom"/>
</dbReference>